<keyword evidence="3" id="KW-1185">Reference proteome</keyword>
<evidence type="ECO:0000313" key="2">
    <source>
        <dbReference type="EMBL" id="KAK3294082.1"/>
    </source>
</evidence>
<evidence type="ECO:0008006" key="4">
    <source>
        <dbReference type="Google" id="ProtNLM"/>
    </source>
</evidence>
<dbReference type="Proteomes" id="UP001278766">
    <property type="component" value="Unassembled WGS sequence"/>
</dbReference>
<proteinExistence type="predicted"/>
<reference evidence="2" key="2">
    <citation type="submission" date="2023-06" db="EMBL/GenBank/DDBJ databases">
        <authorList>
            <consortium name="Lawrence Berkeley National Laboratory"/>
            <person name="Haridas S."/>
            <person name="Hensen N."/>
            <person name="Bonometti L."/>
            <person name="Westerberg I."/>
            <person name="Brannstrom I.O."/>
            <person name="Guillou S."/>
            <person name="Cros-Aarteil S."/>
            <person name="Calhoun S."/>
            <person name="Kuo A."/>
            <person name="Mondo S."/>
            <person name="Pangilinan J."/>
            <person name="Riley R."/>
            <person name="Labutti K."/>
            <person name="Andreopoulos B."/>
            <person name="Lipzen A."/>
            <person name="Chen C."/>
            <person name="Yanf M."/>
            <person name="Daum C."/>
            <person name="Ng V."/>
            <person name="Clum A."/>
            <person name="Steindorff A."/>
            <person name="Ohm R."/>
            <person name="Martin F."/>
            <person name="Silar P."/>
            <person name="Natvig D."/>
            <person name="Lalanne C."/>
            <person name="Gautier V."/>
            <person name="Ament-Velasquez S.L."/>
            <person name="Kruys A."/>
            <person name="Hutchinson M.I."/>
            <person name="Powell A.J."/>
            <person name="Barry K."/>
            <person name="Miller A.N."/>
            <person name="Grigoriev I.V."/>
            <person name="Debuchy R."/>
            <person name="Gladieux P."/>
            <person name="Thoren M.H."/>
            <person name="Johannesson H."/>
        </authorList>
    </citation>
    <scope>NUCLEOTIDE SEQUENCE</scope>
    <source>
        <strain evidence="2">CBS 168.71</strain>
    </source>
</reference>
<organism evidence="2 3">
    <name type="scientific">Chaetomium fimeti</name>
    <dbReference type="NCBI Taxonomy" id="1854472"/>
    <lineage>
        <taxon>Eukaryota</taxon>
        <taxon>Fungi</taxon>
        <taxon>Dikarya</taxon>
        <taxon>Ascomycota</taxon>
        <taxon>Pezizomycotina</taxon>
        <taxon>Sordariomycetes</taxon>
        <taxon>Sordariomycetidae</taxon>
        <taxon>Sordariales</taxon>
        <taxon>Chaetomiaceae</taxon>
        <taxon>Chaetomium</taxon>
    </lineage>
</organism>
<accession>A0AAE0HCI0</accession>
<dbReference type="GeneID" id="87840969"/>
<keyword evidence="1" id="KW-0732">Signal</keyword>
<feature type="signal peptide" evidence="1">
    <location>
        <begin position="1"/>
        <end position="20"/>
    </location>
</feature>
<name>A0AAE0HCI0_9PEZI</name>
<comment type="caution">
    <text evidence="2">The sequence shown here is derived from an EMBL/GenBank/DDBJ whole genome shotgun (WGS) entry which is preliminary data.</text>
</comment>
<reference evidence="2" key="1">
    <citation type="journal article" date="2023" name="Mol. Phylogenet. Evol.">
        <title>Genome-scale phylogeny and comparative genomics of the fungal order Sordariales.</title>
        <authorList>
            <person name="Hensen N."/>
            <person name="Bonometti L."/>
            <person name="Westerberg I."/>
            <person name="Brannstrom I.O."/>
            <person name="Guillou S."/>
            <person name="Cros-Aarteil S."/>
            <person name="Calhoun S."/>
            <person name="Haridas S."/>
            <person name="Kuo A."/>
            <person name="Mondo S."/>
            <person name="Pangilinan J."/>
            <person name="Riley R."/>
            <person name="LaButti K."/>
            <person name="Andreopoulos B."/>
            <person name="Lipzen A."/>
            <person name="Chen C."/>
            <person name="Yan M."/>
            <person name="Daum C."/>
            <person name="Ng V."/>
            <person name="Clum A."/>
            <person name="Steindorff A."/>
            <person name="Ohm R.A."/>
            <person name="Martin F."/>
            <person name="Silar P."/>
            <person name="Natvig D.O."/>
            <person name="Lalanne C."/>
            <person name="Gautier V."/>
            <person name="Ament-Velasquez S.L."/>
            <person name="Kruys A."/>
            <person name="Hutchinson M.I."/>
            <person name="Powell A.J."/>
            <person name="Barry K."/>
            <person name="Miller A.N."/>
            <person name="Grigoriev I.V."/>
            <person name="Debuchy R."/>
            <person name="Gladieux P."/>
            <person name="Hiltunen Thoren M."/>
            <person name="Johannesson H."/>
        </authorList>
    </citation>
    <scope>NUCLEOTIDE SEQUENCE</scope>
    <source>
        <strain evidence="2">CBS 168.71</strain>
    </source>
</reference>
<dbReference type="RefSeq" id="XP_062657596.1">
    <property type="nucleotide sequence ID" value="XM_062804021.1"/>
</dbReference>
<gene>
    <name evidence="2" type="ORF">B0H64DRAFT_399515</name>
</gene>
<dbReference type="AlphaFoldDB" id="A0AAE0HCI0"/>
<evidence type="ECO:0000256" key="1">
    <source>
        <dbReference type="SAM" id="SignalP"/>
    </source>
</evidence>
<sequence length="71" mass="7862">MGRCGEELCLFGCFFLGSVSLSLTTTDIIRSERDGHLCAITAFTPSAASTGMVFGWRIQFYHGGMNVYWIM</sequence>
<evidence type="ECO:0000313" key="3">
    <source>
        <dbReference type="Proteomes" id="UP001278766"/>
    </source>
</evidence>
<protein>
    <recommendedName>
        <fullName evidence="4">Secreted protein</fullName>
    </recommendedName>
</protein>
<dbReference type="EMBL" id="JAUEPN010000005">
    <property type="protein sequence ID" value="KAK3294082.1"/>
    <property type="molecule type" value="Genomic_DNA"/>
</dbReference>
<feature type="chain" id="PRO_5042027029" description="Secreted protein" evidence="1">
    <location>
        <begin position="21"/>
        <end position="71"/>
    </location>
</feature>